<dbReference type="PANTHER" id="PTHR47926">
    <property type="entry name" value="PENTATRICOPEPTIDE REPEAT-CONTAINING PROTEIN"/>
    <property type="match status" value="1"/>
</dbReference>
<organism evidence="1 2">
    <name type="scientific">Escallonia herrerae</name>
    <dbReference type="NCBI Taxonomy" id="1293975"/>
    <lineage>
        <taxon>Eukaryota</taxon>
        <taxon>Viridiplantae</taxon>
        <taxon>Streptophyta</taxon>
        <taxon>Embryophyta</taxon>
        <taxon>Tracheophyta</taxon>
        <taxon>Spermatophyta</taxon>
        <taxon>Magnoliopsida</taxon>
        <taxon>eudicotyledons</taxon>
        <taxon>Gunneridae</taxon>
        <taxon>Pentapetalae</taxon>
        <taxon>asterids</taxon>
        <taxon>campanulids</taxon>
        <taxon>Escalloniales</taxon>
        <taxon>Escalloniaceae</taxon>
        <taxon>Escallonia</taxon>
    </lineage>
</organism>
<dbReference type="AlphaFoldDB" id="A0AA89AIV8"/>
<keyword evidence="2" id="KW-1185">Reference proteome</keyword>
<dbReference type="Pfam" id="PF20431">
    <property type="entry name" value="E_motif"/>
    <property type="match status" value="1"/>
</dbReference>
<accession>A0AA89AIV8</accession>
<sequence length="143" mass="16198">MVDLLGRSGFFREALEFINRSPFSDSPLLWRTLVHVWKLLGDLGFGKIASTHLLDLAPEEAGSYILASNMFFGGGMLDEASRVRTRMHDLKVSKEVGRSWIEIDNKTHQFSASSKDHPESRDIYARLDLLEAEMRQSSDEALL</sequence>
<dbReference type="InterPro" id="IPR046848">
    <property type="entry name" value="E_motif"/>
</dbReference>
<evidence type="ECO:0000313" key="2">
    <source>
        <dbReference type="Proteomes" id="UP001188597"/>
    </source>
</evidence>
<dbReference type="GO" id="GO:0003723">
    <property type="term" value="F:RNA binding"/>
    <property type="evidence" value="ECO:0007669"/>
    <property type="project" value="InterPro"/>
</dbReference>
<evidence type="ECO:0000313" key="1">
    <source>
        <dbReference type="EMBL" id="KAK3003782.1"/>
    </source>
</evidence>
<dbReference type="GO" id="GO:0009451">
    <property type="term" value="P:RNA modification"/>
    <property type="evidence" value="ECO:0007669"/>
    <property type="project" value="InterPro"/>
</dbReference>
<name>A0AA89AIV8_9ASTE</name>
<dbReference type="EMBL" id="JAVXUP010002362">
    <property type="protein sequence ID" value="KAK3003782.1"/>
    <property type="molecule type" value="Genomic_DNA"/>
</dbReference>
<dbReference type="PANTHER" id="PTHR47926:SF522">
    <property type="entry name" value="TETRATRICOPEPTIDE REPEAT-LIKE SUPERFAMILY PROTEIN"/>
    <property type="match status" value="1"/>
</dbReference>
<dbReference type="InterPro" id="IPR046960">
    <property type="entry name" value="PPR_At4g14850-like_plant"/>
</dbReference>
<protein>
    <recommendedName>
        <fullName evidence="3">Pentatricopeptide repeat-containing protein</fullName>
    </recommendedName>
</protein>
<evidence type="ECO:0008006" key="3">
    <source>
        <dbReference type="Google" id="ProtNLM"/>
    </source>
</evidence>
<dbReference type="Proteomes" id="UP001188597">
    <property type="component" value="Unassembled WGS sequence"/>
</dbReference>
<comment type="caution">
    <text evidence="1">The sequence shown here is derived from an EMBL/GenBank/DDBJ whole genome shotgun (WGS) entry which is preliminary data.</text>
</comment>
<proteinExistence type="predicted"/>
<reference evidence="1" key="1">
    <citation type="submission" date="2022-12" db="EMBL/GenBank/DDBJ databases">
        <title>Draft genome assemblies for two species of Escallonia (Escalloniales).</title>
        <authorList>
            <person name="Chanderbali A."/>
            <person name="Dervinis C."/>
            <person name="Anghel I."/>
            <person name="Soltis D."/>
            <person name="Soltis P."/>
            <person name="Zapata F."/>
        </authorList>
    </citation>
    <scope>NUCLEOTIDE SEQUENCE</scope>
    <source>
        <strain evidence="1">UCBG64.0493</strain>
        <tissue evidence="1">Leaf</tissue>
    </source>
</reference>
<gene>
    <name evidence="1" type="ORF">RJ639_019707</name>
</gene>